<dbReference type="GO" id="GO:0051539">
    <property type="term" value="F:4 iron, 4 sulfur cluster binding"/>
    <property type="evidence" value="ECO:0007669"/>
    <property type="project" value="UniProtKB-KW"/>
</dbReference>
<keyword evidence="7" id="KW-0479">Metal-binding</keyword>
<organism evidence="13 14">
    <name type="scientific">Algoriphagus halophilus</name>
    <dbReference type="NCBI Taxonomy" id="226505"/>
    <lineage>
        <taxon>Bacteria</taxon>
        <taxon>Pseudomonadati</taxon>
        <taxon>Bacteroidota</taxon>
        <taxon>Cytophagia</taxon>
        <taxon>Cytophagales</taxon>
        <taxon>Cyclobacteriaceae</taxon>
        <taxon>Algoriphagus</taxon>
    </lineage>
</organism>
<dbReference type="OrthoDB" id="9805537at2"/>
<evidence type="ECO:0000256" key="8">
    <source>
        <dbReference type="ARBA" id="ARBA00023004"/>
    </source>
</evidence>
<proteinExistence type="inferred from homology"/>
<dbReference type="Pfam" id="PF03313">
    <property type="entry name" value="SDH_alpha"/>
    <property type="match status" value="1"/>
</dbReference>
<dbReference type="PANTHER" id="PTHR30182:SF1">
    <property type="entry name" value="L-SERINE DEHYDRATASE 1"/>
    <property type="match status" value="1"/>
</dbReference>
<evidence type="ECO:0000256" key="4">
    <source>
        <dbReference type="ARBA" id="ARBA00012093"/>
    </source>
</evidence>
<dbReference type="InterPro" id="IPR051318">
    <property type="entry name" value="Fe-S_L-Ser"/>
</dbReference>
<comment type="pathway">
    <text evidence="2">Carbohydrate biosynthesis; gluconeogenesis.</text>
</comment>
<dbReference type="STRING" id="226505.SAMN05444394_0594"/>
<evidence type="ECO:0000256" key="11">
    <source>
        <dbReference type="ARBA" id="ARBA00049406"/>
    </source>
</evidence>
<evidence type="ECO:0000256" key="10">
    <source>
        <dbReference type="ARBA" id="ARBA00023239"/>
    </source>
</evidence>
<dbReference type="EC" id="4.3.1.17" evidence="4"/>
<keyword evidence="9" id="KW-0411">Iron-sulfur</keyword>
<dbReference type="GO" id="GO:0003941">
    <property type="term" value="F:L-serine ammonia-lyase activity"/>
    <property type="evidence" value="ECO:0007669"/>
    <property type="project" value="UniProtKB-EC"/>
</dbReference>
<evidence type="ECO:0000256" key="5">
    <source>
        <dbReference type="ARBA" id="ARBA00022432"/>
    </source>
</evidence>
<evidence type="ECO:0000256" key="2">
    <source>
        <dbReference type="ARBA" id="ARBA00004742"/>
    </source>
</evidence>
<dbReference type="RefSeq" id="WP_074223336.1">
    <property type="nucleotide sequence ID" value="NZ_FSRC01000001.1"/>
</dbReference>
<evidence type="ECO:0000259" key="12">
    <source>
        <dbReference type="Pfam" id="PF03313"/>
    </source>
</evidence>
<dbReference type="Gene3D" id="3.30.1330.90">
    <property type="entry name" value="D-3-phosphoglycerate dehydrogenase, domain 3"/>
    <property type="match status" value="1"/>
</dbReference>
<evidence type="ECO:0000256" key="7">
    <source>
        <dbReference type="ARBA" id="ARBA00022723"/>
    </source>
</evidence>
<dbReference type="InterPro" id="IPR029009">
    <property type="entry name" value="ASB_dom_sf"/>
</dbReference>
<evidence type="ECO:0000313" key="14">
    <source>
        <dbReference type="Proteomes" id="UP000185221"/>
    </source>
</evidence>
<sequence>MSYPSIFNDVLGPVMRGPSSSHCAAALRIGRICHDLMDGRISTIEIDFDPDGSLATTHKDQGSDMGLFGGFLGWEADDERLVHSEIHLGAAGIQYKITIKELESKHPNTYQITLSNPWEQHQVIANSTGGGMIEVIEIDGVPISLAGDKYVTLIYANDLAIVNHYLEQTGVWEDFDVIAGPGKFVMLTGLSFLETTLLEELKELDAVSQIKQLKPVLPILASKNPKVPFITCDEMFAYNEDKNLSLWELALKYESMRGNISEEEVLSKANSIRIILKNAVETGLKGTEFEDRILGPQSVNFKSMMEGKKLIDADVLNRIIMYVSAIMEVKSSMGVIVAAPTAGSCGAMPGAVLGVADSLGLSEEETNKALLVAGLIGVFIAAHSTFAAEVGGCQAECGSGSTMAAAAIVSLAGASLKQSIAAASMALQSSLGMICDPIGNRVEAPCLNKNVMAASNALSCANMALANYDHLIPLDEVIETMYAVGKSIPNTLRCTNLGGLSITKTAKEIESRLEQKQFFKSC</sequence>
<evidence type="ECO:0000256" key="9">
    <source>
        <dbReference type="ARBA" id="ARBA00023014"/>
    </source>
</evidence>
<keyword evidence="6" id="KW-0004">4Fe-4S</keyword>
<dbReference type="AlphaFoldDB" id="A0A1N6DAB4"/>
<keyword evidence="14" id="KW-1185">Reference proteome</keyword>
<protein>
    <recommendedName>
        <fullName evidence="4">L-serine ammonia-lyase</fullName>
        <ecNumber evidence="4">4.3.1.17</ecNumber>
    </recommendedName>
</protein>
<dbReference type="EMBL" id="FSRC01000001">
    <property type="protein sequence ID" value="SIN67740.1"/>
    <property type="molecule type" value="Genomic_DNA"/>
</dbReference>
<evidence type="ECO:0000256" key="1">
    <source>
        <dbReference type="ARBA" id="ARBA00001966"/>
    </source>
</evidence>
<name>A0A1N6DAB4_9BACT</name>
<comment type="catalytic activity">
    <reaction evidence="11">
        <text>L-serine = pyruvate + NH4(+)</text>
        <dbReference type="Rhea" id="RHEA:19169"/>
        <dbReference type="ChEBI" id="CHEBI:15361"/>
        <dbReference type="ChEBI" id="CHEBI:28938"/>
        <dbReference type="ChEBI" id="CHEBI:33384"/>
        <dbReference type="EC" id="4.3.1.17"/>
    </reaction>
</comment>
<dbReference type="PANTHER" id="PTHR30182">
    <property type="entry name" value="L-SERINE DEHYDRATASE"/>
    <property type="match status" value="1"/>
</dbReference>
<gene>
    <name evidence="13" type="ORF">SAMN05444394_0594</name>
</gene>
<keyword evidence="5" id="KW-0312">Gluconeogenesis</keyword>
<evidence type="ECO:0000256" key="3">
    <source>
        <dbReference type="ARBA" id="ARBA00008636"/>
    </source>
</evidence>
<dbReference type="GO" id="GO:0006094">
    <property type="term" value="P:gluconeogenesis"/>
    <property type="evidence" value="ECO:0007669"/>
    <property type="project" value="UniProtKB-KW"/>
</dbReference>
<dbReference type="InterPro" id="IPR005130">
    <property type="entry name" value="Ser_deHydtase-like_asu"/>
</dbReference>
<keyword evidence="10" id="KW-0456">Lyase</keyword>
<dbReference type="SUPFAM" id="SSF143548">
    <property type="entry name" value="Serine metabolism enzymes domain"/>
    <property type="match status" value="1"/>
</dbReference>
<dbReference type="Proteomes" id="UP000185221">
    <property type="component" value="Unassembled WGS sequence"/>
</dbReference>
<feature type="domain" description="Serine dehydratase-like alpha subunit" evidence="12">
    <location>
        <begin position="242"/>
        <end position="500"/>
    </location>
</feature>
<evidence type="ECO:0000313" key="13">
    <source>
        <dbReference type="EMBL" id="SIN67740.1"/>
    </source>
</evidence>
<reference evidence="14" key="1">
    <citation type="submission" date="2016-11" db="EMBL/GenBank/DDBJ databases">
        <authorList>
            <person name="Varghese N."/>
            <person name="Submissions S."/>
        </authorList>
    </citation>
    <scope>NUCLEOTIDE SEQUENCE [LARGE SCALE GENOMIC DNA]</scope>
    <source>
        <strain evidence="14">DSM 15292</strain>
    </source>
</reference>
<keyword evidence="8" id="KW-0408">Iron</keyword>
<evidence type="ECO:0000256" key="6">
    <source>
        <dbReference type="ARBA" id="ARBA00022485"/>
    </source>
</evidence>
<comment type="cofactor">
    <cofactor evidence="1">
        <name>[4Fe-4S] cluster</name>
        <dbReference type="ChEBI" id="CHEBI:49883"/>
    </cofactor>
</comment>
<comment type="similarity">
    <text evidence="3">Belongs to the iron-sulfur dependent L-serine dehydratase family.</text>
</comment>
<dbReference type="GO" id="GO:0046872">
    <property type="term" value="F:metal ion binding"/>
    <property type="evidence" value="ECO:0007669"/>
    <property type="project" value="UniProtKB-KW"/>
</dbReference>
<accession>A0A1N6DAB4</accession>